<gene>
    <name evidence="3" type="ORF">WB794_12720</name>
</gene>
<feature type="domain" description="NADP-dependent oxidoreductase" evidence="2">
    <location>
        <begin position="15"/>
        <end position="314"/>
    </location>
</feature>
<organism evidence="3 4">
    <name type="scientific">Denitratimonas tolerans</name>
    <dbReference type="NCBI Taxonomy" id="1338420"/>
    <lineage>
        <taxon>Bacteria</taxon>
        <taxon>Pseudomonadati</taxon>
        <taxon>Pseudomonadota</taxon>
        <taxon>Gammaproteobacteria</taxon>
        <taxon>Lysobacterales</taxon>
        <taxon>Lysobacteraceae</taxon>
        <taxon>Denitratimonas</taxon>
    </lineage>
</organism>
<dbReference type="Pfam" id="PF00248">
    <property type="entry name" value="Aldo_ket_red"/>
    <property type="match status" value="1"/>
</dbReference>
<dbReference type="RefSeq" id="WP_337336236.1">
    <property type="nucleotide sequence ID" value="NZ_JBBDHC010000022.1"/>
</dbReference>
<dbReference type="PANTHER" id="PTHR43364:SF6">
    <property type="entry name" value="OXIDOREDUCTASE-RELATED"/>
    <property type="match status" value="1"/>
</dbReference>
<protein>
    <submittedName>
        <fullName evidence="3">Aldo/keto reductase</fullName>
    </submittedName>
</protein>
<sequence length="326" mass="34888">MQTRPLGRTGFDIAPLVLGGNVFGWTCDAAQSFRVLDAFVAHGFNLIDTADVYSRWAPGNRGGESETIIGEWIRRRGRHDDLLIATKVGSDMGLGQVCLRRDYILAAVEDSLRRLRIDCIDLYQSHWVDKDTPADETLSAFQTLIEQGKVRAIGASNHRASRLLDALEVAQLHGLPAYQTLQPPYNLMQRGEFEGELQALCRKEGMGVISYYGLASGFLTGKYRSARDAAGRARGDAVQQYLAAPQADAVLATLDRLADKHAATPAQVALAWIMAQPGITAPIASATSPAQLEELAGAATLALDADDLAALDAASTPPSAPSDSGA</sequence>
<dbReference type="Gene3D" id="3.20.20.100">
    <property type="entry name" value="NADP-dependent oxidoreductase domain"/>
    <property type="match status" value="1"/>
</dbReference>
<dbReference type="InterPro" id="IPR036812">
    <property type="entry name" value="NAD(P)_OxRdtase_dom_sf"/>
</dbReference>
<dbReference type="CDD" id="cd19081">
    <property type="entry name" value="AKR_AKR9C1"/>
    <property type="match status" value="1"/>
</dbReference>
<dbReference type="EMBL" id="JBBDHC010000022">
    <property type="protein sequence ID" value="MEJ1250535.1"/>
    <property type="molecule type" value="Genomic_DNA"/>
</dbReference>
<dbReference type="FunFam" id="3.20.20.100:FF:000004">
    <property type="entry name" value="Oxidoreductase, aldo/keto reductase"/>
    <property type="match status" value="1"/>
</dbReference>
<dbReference type="SUPFAM" id="SSF51430">
    <property type="entry name" value="NAD(P)-linked oxidoreductase"/>
    <property type="match status" value="1"/>
</dbReference>
<comment type="caution">
    <text evidence="3">The sequence shown here is derived from an EMBL/GenBank/DDBJ whole genome shotgun (WGS) entry which is preliminary data.</text>
</comment>
<keyword evidence="4" id="KW-1185">Reference proteome</keyword>
<dbReference type="GO" id="GO:0005829">
    <property type="term" value="C:cytosol"/>
    <property type="evidence" value="ECO:0007669"/>
    <property type="project" value="UniProtKB-ARBA"/>
</dbReference>
<dbReference type="AlphaFoldDB" id="A0AAW9R893"/>
<dbReference type="Proteomes" id="UP001364472">
    <property type="component" value="Unassembled WGS sequence"/>
</dbReference>
<accession>A0AAW9R893</accession>
<evidence type="ECO:0000256" key="1">
    <source>
        <dbReference type="ARBA" id="ARBA00023002"/>
    </source>
</evidence>
<dbReference type="InterPro" id="IPR050523">
    <property type="entry name" value="AKR_Detox_Biosynth"/>
</dbReference>
<evidence type="ECO:0000259" key="2">
    <source>
        <dbReference type="Pfam" id="PF00248"/>
    </source>
</evidence>
<name>A0AAW9R893_9GAMM</name>
<evidence type="ECO:0000313" key="3">
    <source>
        <dbReference type="EMBL" id="MEJ1250535.1"/>
    </source>
</evidence>
<dbReference type="InterPro" id="IPR023210">
    <property type="entry name" value="NADP_OxRdtase_dom"/>
</dbReference>
<reference evidence="3 4" key="1">
    <citation type="journal article" date="2016" name="Antonie Van Leeuwenhoek">
        <title>Denitratimonas tolerans gen. nov., sp. nov., a denitrifying bacterium isolated from a bioreactor for tannery wastewater treatment.</title>
        <authorList>
            <person name="Han S.I."/>
            <person name="Kim J.O."/>
            <person name="Lee Y.R."/>
            <person name="Ekpeghere K.I."/>
            <person name="Koh S.C."/>
            <person name="Whang K.S."/>
        </authorList>
    </citation>
    <scope>NUCLEOTIDE SEQUENCE [LARGE SCALE GENOMIC DNA]</scope>
    <source>
        <strain evidence="3 4">KACC 17565</strain>
    </source>
</reference>
<evidence type="ECO:0000313" key="4">
    <source>
        <dbReference type="Proteomes" id="UP001364472"/>
    </source>
</evidence>
<dbReference type="GO" id="GO:0016491">
    <property type="term" value="F:oxidoreductase activity"/>
    <property type="evidence" value="ECO:0007669"/>
    <property type="project" value="UniProtKB-KW"/>
</dbReference>
<proteinExistence type="predicted"/>
<keyword evidence="1" id="KW-0560">Oxidoreductase</keyword>
<dbReference type="PANTHER" id="PTHR43364">
    <property type="entry name" value="NADH-SPECIFIC METHYLGLYOXAL REDUCTASE-RELATED"/>
    <property type="match status" value="1"/>
</dbReference>